<evidence type="ECO:0000256" key="13">
    <source>
        <dbReference type="ARBA" id="ARBA00023306"/>
    </source>
</evidence>
<evidence type="ECO:0000256" key="14">
    <source>
        <dbReference type="ARBA" id="ARBA00030672"/>
    </source>
</evidence>
<keyword evidence="13" id="KW-0131">Cell cycle</keyword>
<keyword evidence="6" id="KW-0132">Cell division</keyword>
<evidence type="ECO:0000256" key="9">
    <source>
        <dbReference type="ARBA" id="ARBA00022776"/>
    </source>
</evidence>
<keyword evidence="5" id="KW-0217">Developmental protein</keyword>
<keyword evidence="8" id="KW-0863">Zinc-finger</keyword>
<dbReference type="InterPro" id="IPR036236">
    <property type="entry name" value="Znf_C2H2_sf"/>
</dbReference>
<keyword evidence="9" id="KW-0498">Mitosis</keyword>
<gene>
    <name evidence="18" type="ORF">SNE40_009227</name>
</gene>
<evidence type="ECO:0000256" key="15">
    <source>
        <dbReference type="SAM" id="Coils"/>
    </source>
</evidence>
<dbReference type="EMBL" id="JAZGQO010000007">
    <property type="protein sequence ID" value="KAK6181357.1"/>
    <property type="molecule type" value="Genomic_DNA"/>
</dbReference>
<proteinExistence type="predicted"/>
<organism evidence="18 19">
    <name type="scientific">Patella caerulea</name>
    <name type="common">Rayed Mediterranean limpet</name>
    <dbReference type="NCBI Taxonomy" id="87958"/>
    <lineage>
        <taxon>Eukaryota</taxon>
        <taxon>Metazoa</taxon>
        <taxon>Spiralia</taxon>
        <taxon>Lophotrochozoa</taxon>
        <taxon>Mollusca</taxon>
        <taxon>Gastropoda</taxon>
        <taxon>Patellogastropoda</taxon>
        <taxon>Patelloidea</taxon>
        <taxon>Patellidae</taxon>
        <taxon>Patella</taxon>
    </lineage>
</organism>
<dbReference type="GO" id="GO:0008270">
    <property type="term" value="F:zinc ion binding"/>
    <property type="evidence" value="ECO:0007669"/>
    <property type="project" value="UniProtKB-KW"/>
</dbReference>
<evidence type="ECO:0000256" key="12">
    <source>
        <dbReference type="ARBA" id="ARBA00023242"/>
    </source>
</evidence>
<comment type="subcellular location">
    <subcellularLocation>
        <location evidence="1">Chromosome</location>
    </subcellularLocation>
    <subcellularLocation>
        <location evidence="2">Nucleus speckle</location>
    </subcellularLocation>
</comment>
<evidence type="ECO:0000256" key="6">
    <source>
        <dbReference type="ARBA" id="ARBA00022618"/>
    </source>
</evidence>
<sequence>MSAPSKKKKTISKDELRRLMKQTKSSSKKEIKRIEHPYAKYNSLGQLLCTLCGTNIKSELIWPTHLQSKSHKEFVIISKSMTNSIKRPIAESADEPHSKKSKDSKDSKTTSSGLPPDFFDNKAAKTSHQNSTALAAYSSSEDEDEKPPQKTPSLPSGLPTDFFDSAPMTEAAEIEEPKKMSDVLPEGFFDDPKMDAKVRKVEYKDKMEEEWEMFQKSMKEEAHVSEVIVEEDDELANFDRNIDEIDEQIQKLQEVNDLQNKKEEIMKCVKDVKNNDNSSDELDEDDINDFFDWRSKKSWK</sequence>
<keyword evidence="4" id="KW-0158">Chromosome</keyword>
<reference evidence="18 19" key="1">
    <citation type="submission" date="2024-01" db="EMBL/GenBank/DDBJ databases">
        <title>The genome of the rayed Mediterranean limpet Patella caerulea (Linnaeus, 1758).</title>
        <authorList>
            <person name="Anh-Thu Weber A."/>
            <person name="Halstead-Nussloch G."/>
        </authorList>
    </citation>
    <scope>NUCLEOTIDE SEQUENCE [LARGE SCALE GENOMIC DNA]</scope>
    <source>
        <strain evidence="18">AATW-2023a</strain>
        <tissue evidence="18">Whole specimen</tissue>
    </source>
</reference>
<feature type="compositionally biased region" description="Basic and acidic residues" evidence="16">
    <location>
        <begin position="94"/>
        <end position="108"/>
    </location>
</feature>
<dbReference type="GO" id="GO:0005681">
    <property type="term" value="C:spliceosomal complex"/>
    <property type="evidence" value="ECO:0007669"/>
    <property type="project" value="InterPro"/>
</dbReference>
<evidence type="ECO:0000256" key="16">
    <source>
        <dbReference type="SAM" id="MobiDB-lite"/>
    </source>
</evidence>
<dbReference type="GO" id="GO:0033260">
    <property type="term" value="P:nuclear DNA replication"/>
    <property type="evidence" value="ECO:0007669"/>
    <property type="project" value="TreeGrafter"/>
</dbReference>
<evidence type="ECO:0000256" key="4">
    <source>
        <dbReference type="ARBA" id="ARBA00022454"/>
    </source>
</evidence>
<evidence type="ECO:0000256" key="3">
    <source>
        <dbReference type="ARBA" id="ARBA00017358"/>
    </source>
</evidence>
<dbReference type="Proteomes" id="UP001347796">
    <property type="component" value="Unassembled WGS sequence"/>
</dbReference>
<dbReference type="SUPFAM" id="SSF57667">
    <property type="entry name" value="beta-beta-alpha zinc fingers"/>
    <property type="match status" value="1"/>
</dbReference>
<dbReference type="PANTHER" id="PTHR13278">
    <property type="entry name" value="ZINC FINGER PROTEIN 830"/>
    <property type="match status" value="1"/>
</dbReference>
<feature type="region of interest" description="Disordered" evidence="16">
    <location>
        <begin position="88"/>
        <end position="191"/>
    </location>
</feature>
<dbReference type="AlphaFoldDB" id="A0AAN8JQM6"/>
<protein>
    <recommendedName>
        <fullName evidence="3">Zinc finger protein 830</fullName>
    </recommendedName>
    <alternativeName>
        <fullName evidence="14">Coiled-coil domain-containing protein 16</fullName>
    </alternativeName>
</protein>
<dbReference type="Pfam" id="PF23406">
    <property type="entry name" value="ZNF380_CC"/>
    <property type="match status" value="1"/>
</dbReference>
<feature type="compositionally biased region" description="Basic residues" evidence="16">
    <location>
        <begin position="1"/>
        <end position="10"/>
    </location>
</feature>
<evidence type="ECO:0000256" key="2">
    <source>
        <dbReference type="ARBA" id="ARBA00004324"/>
    </source>
</evidence>
<feature type="coiled-coil region" evidence="15">
    <location>
        <begin position="228"/>
        <end position="275"/>
    </location>
</feature>
<evidence type="ECO:0000256" key="11">
    <source>
        <dbReference type="ARBA" id="ARBA00023054"/>
    </source>
</evidence>
<evidence type="ECO:0000256" key="10">
    <source>
        <dbReference type="ARBA" id="ARBA00022833"/>
    </source>
</evidence>
<evidence type="ECO:0000313" key="19">
    <source>
        <dbReference type="Proteomes" id="UP001347796"/>
    </source>
</evidence>
<dbReference type="GO" id="GO:0003676">
    <property type="term" value="F:nucleic acid binding"/>
    <property type="evidence" value="ECO:0007669"/>
    <property type="project" value="InterPro"/>
</dbReference>
<dbReference type="GO" id="GO:0044773">
    <property type="term" value="P:mitotic DNA damage checkpoint signaling"/>
    <property type="evidence" value="ECO:0007669"/>
    <property type="project" value="TreeGrafter"/>
</dbReference>
<evidence type="ECO:0000256" key="5">
    <source>
        <dbReference type="ARBA" id="ARBA00022473"/>
    </source>
</evidence>
<dbReference type="InterPro" id="IPR040050">
    <property type="entry name" value="ZNF830-like"/>
</dbReference>
<keyword evidence="11 15" id="KW-0175">Coiled coil</keyword>
<comment type="caution">
    <text evidence="18">The sequence shown here is derived from an EMBL/GenBank/DDBJ whole genome shotgun (WGS) entry which is preliminary data.</text>
</comment>
<keyword evidence="7" id="KW-0479">Metal-binding</keyword>
<feature type="region of interest" description="Disordered" evidence="16">
    <location>
        <begin position="1"/>
        <end position="32"/>
    </location>
</feature>
<keyword evidence="10" id="KW-0862">Zinc</keyword>
<dbReference type="InterPro" id="IPR059039">
    <property type="entry name" value="ZNF380_CC"/>
</dbReference>
<dbReference type="PANTHER" id="PTHR13278:SF0">
    <property type="entry name" value="ZINC FINGER PROTEIN 830"/>
    <property type="match status" value="1"/>
</dbReference>
<name>A0AAN8JQM6_PATCE</name>
<evidence type="ECO:0000256" key="7">
    <source>
        <dbReference type="ARBA" id="ARBA00022723"/>
    </source>
</evidence>
<feature type="compositionally biased region" description="Polar residues" evidence="16">
    <location>
        <begin position="124"/>
        <end position="139"/>
    </location>
</feature>
<evidence type="ECO:0000259" key="17">
    <source>
        <dbReference type="Pfam" id="PF23406"/>
    </source>
</evidence>
<evidence type="ECO:0000256" key="1">
    <source>
        <dbReference type="ARBA" id="ARBA00004286"/>
    </source>
</evidence>
<feature type="domain" description="ZNF380 coiled-coil" evidence="17">
    <location>
        <begin position="184"/>
        <end position="264"/>
    </location>
</feature>
<keyword evidence="12" id="KW-0539">Nucleus</keyword>
<evidence type="ECO:0000256" key="8">
    <source>
        <dbReference type="ARBA" id="ARBA00022771"/>
    </source>
</evidence>
<accession>A0AAN8JQM6</accession>
<evidence type="ECO:0000313" key="18">
    <source>
        <dbReference type="EMBL" id="KAK6181357.1"/>
    </source>
</evidence>
<dbReference type="GO" id="GO:0033314">
    <property type="term" value="P:mitotic DNA replication checkpoint signaling"/>
    <property type="evidence" value="ECO:0007669"/>
    <property type="project" value="TreeGrafter"/>
</dbReference>
<keyword evidence="19" id="KW-1185">Reference proteome</keyword>